<dbReference type="Proteomes" id="UP000277871">
    <property type="component" value="Unassembled WGS sequence"/>
</dbReference>
<dbReference type="InterPro" id="IPR021315">
    <property type="entry name" value="Gap/Sap"/>
</dbReference>
<keyword evidence="1" id="KW-1133">Transmembrane helix</keyword>
<evidence type="ECO:0000313" key="2">
    <source>
        <dbReference type="EMBL" id="RLY94509.1"/>
    </source>
</evidence>
<comment type="caution">
    <text evidence="2">The sequence shown here is derived from an EMBL/GenBank/DDBJ whole genome shotgun (WGS) entry which is preliminary data.</text>
</comment>
<proteinExistence type="predicted"/>
<evidence type="ECO:0000313" key="3">
    <source>
        <dbReference type="Proteomes" id="UP000277871"/>
    </source>
</evidence>
<dbReference type="EMBL" id="RDEX01000001">
    <property type="protein sequence ID" value="RLY94509.1"/>
    <property type="molecule type" value="Genomic_DNA"/>
</dbReference>
<dbReference type="RefSeq" id="WP_121846766.1">
    <property type="nucleotide sequence ID" value="NZ_PHOA01000138.1"/>
</dbReference>
<feature type="transmembrane region" description="Helical" evidence="1">
    <location>
        <begin position="155"/>
        <end position="176"/>
    </location>
</feature>
<evidence type="ECO:0008006" key="4">
    <source>
        <dbReference type="Google" id="ProtNLM"/>
    </source>
</evidence>
<dbReference type="OrthoDB" id="7062264at2"/>
<reference evidence="2 3" key="1">
    <citation type="submission" date="2018-10" db="EMBL/GenBank/DDBJ databases">
        <title>Kocuria tytonicola, new bacteria from the preen glands of American barn owls (Tyto furcata).</title>
        <authorList>
            <person name="Braun M.S."/>
            <person name="Wang E."/>
            <person name="Zimmermann S."/>
            <person name="Boutin S."/>
            <person name="Wagner H."/>
            <person name="Wink M."/>
        </authorList>
    </citation>
    <scope>NUCLEOTIDE SEQUENCE [LARGE SCALE GENOMIC DNA]</scope>
    <source>
        <strain evidence="2 3">473</strain>
    </source>
</reference>
<name>A0A3L9L986_9MICC</name>
<sequence length="220" mass="23254">MGDILPLIGLALLDSMSLGTLVIPLVLVIARRRVDVAPLAFYFATVLLIYFALGVAIALGFDILSDVASHLWASAPAQWFKLIAGIGLLLFGVLAPDPAKRSRPRPAPRSLHPGAMIALGAGASLTEAATMVPYLAANGIITAMDIGWPARLVLLAGYCVIMILPALVLIGGAAVLGDRIWPKLDTLIPTLEREAKITFLWVAGLVGLWMAVEGFAALRQ</sequence>
<feature type="transmembrane region" description="Helical" evidence="1">
    <location>
        <begin position="6"/>
        <end position="27"/>
    </location>
</feature>
<accession>A0A3L9L986</accession>
<protein>
    <recommendedName>
        <fullName evidence="4">GAP family protein</fullName>
    </recommendedName>
</protein>
<dbReference type="AlphaFoldDB" id="A0A3L9L986"/>
<evidence type="ECO:0000256" key="1">
    <source>
        <dbReference type="SAM" id="Phobius"/>
    </source>
</evidence>
<organism evidence="2 3">
    <name type="scientific">Kocuria tytonicola</name>
    <dbReference type="NCBI Taxonomy" id="2055946"/>
    <lineage>
        <taxon>Bacteria</taxon>
        <taxon>Bacillati</taxon>
        <taxon>Actinomycetota</taxon>
        <taxon>Actinomycetes</taxon>
        <taxon>Micrococcales</taxon>
        <taxon>Micrococcaceae</taxon>
        <taxon>Kocuria</taxon>
    </lineage>
</organism>
<keyword evidence="1" id="KW-0812">Transmembrane</keyword>
<dbReference type="Pfam" id="PF11139">
    <property type="entry name" value="SfLAP"/>
    <property type="match status" value="1"/>
</dbReference>
<gene>
    <name evidence="2" type="ORF">EAE32_04825</name>
</gene>
<keyword evidence="3" id="KW-1185">Reference proteome</keyword>
<feature type="transmembrane region" description="Helical" evidence="1">
    <location>
        <begin position="39"/>
        <end position="59"/>
    </location>
</feature>
<keyword evidence="1" id="KW-0472">Membrane</keyword>
<feature type="transmembrane region" description="Helical" evidence="1">
    <location>
        <begin position="79"/>
        <end position="95"/>
    </location>
</feature>
<feature type="transmembrane region" description="Helical" evidence="1">
    <location>
        <begin position="197"/>
        <end position="218"/>
    </location>
</feature>